<comment type="caution">
    <text evidence="1">The sequence shown here is derived from an EMBL/GenBank/DDBJ whole genome shotgun (WGS) entry which is preliminary data.</text>
</comment>
<name>A0ABR2M2H5_9ASPA</name>
<dbReference type="EMBL" id="JBBWWR010000013">
    <property type="protein sequence ID" value="KAK8956277.1"/>
    <property type="molecule type" value="Genomic_DNA"/>
</dbReference>
<proteinExistence type="predicted"/>
<sequence length="148" mass="15169">MNPAIPSAAAAATSTSSSWLSGIVRGRSTKIPASGTVGGASPLTGEATGPGYRKNQLRGVLFKYGPKSVQVAFKTGDFNQQVIFLGGLADGLLATEYVRKGNYVGSLAAGGPSTIETIGERGDDWMGSAIEVASVTSPSTFRDSITRP</sequence>
<evidence type="ECO:0000313" key="1">
    <source>
        <dbReference type="EMBL" id="KAK8956277.1"/>
    </source>
</evidence>
<organism evidence="1 2">
    <name type="scientific">Platanthera guangdongensis</name>
    <dbReference type="NCBI Taxonomy" id="2320717"/>
    <lineage>
        <taxon>Eukaryota</taxon>
        <taxon>Viridiplantae</taxon>
        <taxon>Streptophyta</taxon>
        <taxon>Embryophyta</taxon>
        <taxon>Tracheophyta</taxon>
        <taxon>Spermatophyta</taxon>
        <taxon>Magnoliopsida</taxon>
        <taxon>Liliopsida</taxon>
        <taxon>Asparagales</taxon>
        <taxon>Orchidaceae</taxon>
        <taxon>Orchidoideae</taxon>
        <taxon>Orchideae</taxon>
        <taxon>Orchidinae</taxon>
        <taxon>Platanthera</taxon>
    </lineage>
</organism>
<accession>A0ABR2M2H5</accession>
<evidence type="ECO:0000313" key="2">
    <source>
        <dbReference type="Proteomes" id="UP001412067"/>
    </source>
</evidence>
<dbReference type="InterPro" id="IPR013744">
    <property type="entry name" value="SidJ"/>
</dbReference>
<reference evidence="1 2" key="1">
    <citation type="journal article" date="2022" name="Nat. Plants">
        <title>Genomes of leafy and leafless Platanthera orchids illuminate the evolution of mycoheterotrophy.</title>
        <authorList>
            <person name="Li M.H."/>
            <person name="Liu K.W."/>
            <person name="Li Z."/>
            <person name="Lu H.C."/>
            <person name="Ye Q.L."/>
            <person name="Zhang D."/>
            <person name="Wang J.Y."/>
            <person name="Li Y.F."/>
            <person name="Zhong Z.M."/>
            <person name="Liu X."/>
            <person name="Yu X."/>
            <person name="Liu D.K."/>
            <person name="Tu X.D."/>
            <person name="Liu B."/>
            <person name="Hao Y."/>
            <person name="Liao X.Y."/>
            <person name="Jiang Y.T."/>
            <person name="Sun W.H."/>
            <person name="Chen J."/>
            <person name="Chen Y.Q."/>
            <person name="Ai Y."/>
            <person name="Zhai J.W."/>
            <person name="Wu S.S."/>
            <person name="Zhou Z."/>
            <person name="Hsiao Y.Y."/>
            <person name="Wu W.L."/>
            <person name="Chen Y.Y."/>
            <person name="Lin Y.F."/>
            <person name="Hsu J.L."/>
            <person name="Li C.Y."/>
            <person name="Wang Z.W."/>
            <person name="Zhao X."/>
            <person name="Zhong W.Y."/>
            <person name="Ma X.K."/>
            <person name="Ma L."/>
            <person name="Huang J."/>
            <person name="Chen G.Z."/>
            <person name="Huang M.Z."/>
            <person name="Huang L."/>
            <person name="Peng D.H."/>
            <person name="Luo Y.B."/>
            <person name="Zou S.Q."/>
            <person name="Chen S.P."/>
            <person name="Lan S."/>
            <person name="Tsai W.C."/>
            <person name="Van de Peer Y."/>
            <person name="Liu Z.J."/>
        </authorList>
    </citation>
    <scope>NUCLEOTIDE SEQUENCE [LARGE SCALE GENOMIC DNA]</scope>
    <source>
        <strain evidence="1">Lor288</strain>
    </source>
</reference>
<dbReference type="PANTHER" id="PTHR31591">
    <property type="entry name" value="UPF0613 PROTEIN PB24D3.06C"/>
    <property type="match status" value="1"/>
</dbReference>
<keyword evidence="2" id="KW-1185">Reference proteome</keyword>
<protein>
    <submittedName>
        <fullName evidence="1">Uncharacterized protein</fullName>
    </submittedName>
</protein>
<dbReference type="Proteomes" id="UP001412067">
    <property type="component" value="Unassembled WGS sequence"/>
</dbReference>
<dbReference type="PANTHER" id="PTHR31591:SF1">
    <property type="entry name" value="UPF0613 PROTEIN PB24D3.06C"/>
    <property type="match status" value="1"/>
</dbReference>
<gene>
    <name evidence="1" type="ORF">KSP40_PGU011862</name>
</gene>